<dbReference type="InterPro" id="IPR011990">
    <property type="entry name" value="TPR-like_helical_dom_sf"/>
</dbReference>
<evidence type="ECO:0000256" key="2">
    <source>
        <dbReference type="SAM" id="SignalP"/>
    </source>
</evidence>
<dbReference type="Gene3D" id="1.25.40.10">
    <property type="entry name" value="Tetratricopeptide repeat domain"/>
    <property type="match status" value="1"/>
</dbReference>
<keyword evidence="4" id="KW-1185">Reference proteome</keyword>
<gene>
    <name evidence="3" type="ORF">N4264_04270</name>
</gene>
<evidence type="ECO:0008006" key="5">
    <source>
        <dbReference type="Google" id="ProtNLM"/>
    </source>
</evidence>
<reference evidence="3" key="1">
    <citation type="submission" date="2022-09" db="EMBL/GenBank/DDBJ databases">
        <title>Tahibacter sp. nov., isolated from a fresh water.</title>
        <authorList>
            <person name="Baek J.H."/>
            <person name="Lee J.K."/>
            <person name="Kim J.M."/>
            <person name="Jeon C.O."/>
        </authorList>
    </citation>
    <scope>NUCLEOTIDE SEQUENCE</scope>
    <source>
        <strain evidence="3">W38</strain>
    </source>
</reference>
<evidence type="ECO:0000256" key="1">
    <source>
        <dbReference type="SAM" id="MobiDB-lite"/>
    </source>
</evidence>
<evidence type="ECO:0000313" key="3">
    <source>
        <dbReference type="EMBL" id="UXI68878.1"/>
    </source>
</evidence>
<proteinExistence type="predicted"/>
<feature type="signal peptide" evidence="2">
    <location>
        <begin position="1"/>
        <end position="20"/>
    </location>
</feature>
<dbReference type="EMBL" id="CP104694">
    <property type="protein sequence ID" value="UXI68878.1"/>
    <property type="molecule type" value="Genomic_DNA"/>
</dbReference>
<accession>A0ABY6BHR4</accession>
<sequence>MRQLLLALALAGLSLPAVHAADSATPSGRAAAVTARSPIEQWVLDGALAYNADPDVRNAFRDILLRQAEQKNATARYIAGVLYRLGHAHPAKLVPQNLDKSREYLLAAALDGMHAATFKLAEVEYQAGRYAEAMDWAQVHMHYLREQPGFDPRDAKGAAALISRIAERLGTVEHETIRQRTITLLDRYGATIEAAHQARQATSPPPPQLQIPGGKRRVSGLSHTAVPPTESGNAEFYIAVDHEGRVSRFWLLDGGADGAFAETFAPIVRRSRFNPSKPGDAPRVALVPFAYLDRSYELQQR</sequence>
<dbReference type="Proteomes" id="UP001064632">
    <property type="component" value="Chromosome"/>
</dbReference>
<dbReference type="RefSeq" id="WP_261695837.1">
    <property type="nucleotide sequence ID" value="NZ_CP104694.1"/>
</dbReference>
<feature type="region of interest" description="Disordered" evidence="1">
    <location>
        <begin position="196"/>
        <end position="226"/>
    </location>
</feature>
<organism evidence="3 4">
    <name type="scientific">Tahibacter amnicola</name>
    <dbReference type="NCBI Taxonomy" id="2976241"/>
    <lineage>
        <taxon>Bacteria</taxon>
        <taxon>Pseudomonadati</taxon>
        <taxon>Pseudomonadota</taxon>
        <taxon>Gammaproteobacteria</taxon>
        <taxon>Lysobacterales</taxon>
        <taxon>Rhodanobacteraceae</taxon>
        <taxon>Tahibacter</taxon>
    </lineage>
</organism>
<evidence type="ECO:0000313" key="4">
    <source>
        <dbReference type="Proteomes" id="UP001064632"/>
    </source>
</evidence>
<name>A0ABY6BHR4_9GAMM</name>
<feature type="chain" id="PRO_5047154931" description="Sel1 repeat-containing protein" evidence="2">
    <location>
        <begin position="21"/>
        <end position="301"/>
    </location>
</feature>
<protein>
    <recommendedName>
        <fullName evidence="5">Sel1 repeat-containing protein</fullName>
    </recommendedName>
</protein>
<keyword evidence="2" id="KW-0732">Signal</keyword>
<dbReference type="SUPFAM" id="SSF81901">
    <property type="entry name" value="HCP-like"/>
    <property type="match status" value="1"/>
</dbReference>